<comment type="similarity">
    <text evidence="1">Belongs to the short-chain dehydrogenases/reductases (SDR) family.</text>
</comment>
<dbReference type="Pfam" id="PF13561">
    <property type="entry name" value="adh_short_C2"/>
    <property type="match status" value="1"/>
</dbReference>
<dbReference type="InterPro" id="IPR020904">
    <property type="entry name" value="Sc_DH/Rdtase_CS"/>
</dbReference>
<dbReference type="EC" id="4.1.2.19" evidence="3"/>
<dbReference type="EMBL" id="LT559118">
    <property type="protein sequence ID" value="SBO90642.1"/>
    <property type="molecule type" value="Genomic_DNA"/>
</dbReference>
<dbReference type="GO" id="GO:0008911">
    <property type="term" value="F:lactaldehyde dehydrogenase (NAD+) activity"/>
    <property type="evidence" value="ECO:0007669"/>
    <property type="project" value="UniProtKB-EC"/>
</dbReference>
<dbReference type="RefSeq" id="WP_225270077.1">
    <property type="nucleotide sequence ID" value="NZ_CP084058.1"/>
</dbReference>
<keyword evidence="2 3" id="KW-0560">Oxidoreductase</keyword>
<proteinExistence type="inferred from homology"/>
<dbReference type="PANTHER" id="PTHR43669:SF8">
    <property type="entry name" value="SHORT-CHAIN TYPE DEHYDROGENASE_REDUCTASE-RELATED"/>
    <property type="match status" value="1"/>
</dbReference>
<dbReference type="InterPro" id="IPR002347">
    <property type="entry name" value="SDR_fam"/>
</dbReference>
<reference evidence="3" key="1">
    <citation type="submission" date="2016-04" db="EMBL/GenBank/DDBJ databases">
        <authorList>
            <person name="Evans L.H."/>
            <person name="Alamgir A."/>
            <person name="Owens N."/>
            <person name="Weber N.D."/>
            <person name="Virtaneva K."/>
            <person name="Barbian K."/>
            <person name="Babar A."/>
            <person name="Rosenke K."/>
        </authorList>
    </citation>
    <scope>NUCLEOTIDE SEQUENCE</scope>
    <source>
        <strain evidence="3">Nono1</strain>
    </source>
</reference>
<name>A0A1M4DVP2_9ACTN</name>
<keyword evidence="3" id="KW-0456">Lyase</keyword>
<protein>
    <submittedName>
        <fullName evidence="3">Predicted rhamnulose-1-phosphate aldolase / Predicted lactaldehyde dehydrogenase</fullName>
        <ecNumber evidence="3">1.2.1.22</ecNumber>
        <ecNumber evidence="3">4.1.2.19</ecNumber>
    </submittedName>
</protein>
<dbReference type="PRINTS" id="PR00081">
    <property type="entry name" value="GDHRDH"/>
</dbReference>
<evidence type="ECO:0000256" key="1">
    <source>
        <dbReference type="ARBA" id="ARBA00006484"/>
    </source>
</evidence>
<gene>
    <name evidence="3" type="ORF">BN4615_P156</name>
</gene>
<dbReference type="Gene3D" id="3.40.50.720">
    <property type="entry name" value="NAD(P)-binding Rossmann-like Domain"/>
    <property type="match status" value="1"/>
</dbReference>
<dbReference type="PROSITE" id="PS00061">
    <property type="entry name" value="ADH_SHORT"/>
    <property type="match status" value="1"/>
</dbReference>
<dbReference type="EC" id="1.2.1.22" evidence="3"/>
<accession>A0A1M4DVP2</accession>
<evidence type="ECO:0000313" key="3">
    <source>
        <dbReference type="EMBL" id="SBO90642.1"/>
    </source>
</evidence>
<dbReference type="InterPro" id="IPR036291">
    <property type="entry name" value="NAD(P)-bd_dom_sf"/>
</dbReference>
<evidence type="ECO:0000256" key="2">
    <source>
        <dbReference type="ARBA" id="ARBA00023002"/>
    </source>
</evidence>
<dbReference type="SUPFAM" id="SSF51735">
    <property type="entry name" value="NAD(P)-binding Rossmann-fold domains"/>
    <property type="match status" value="1"/>
</dbReference>
<dbReference type="PANTHER" id="PTHR43669">
    <property type="entry name" value="5-KETO-D-GLUCONATE 5-REDUCTASE"/>
    <property type="match status" value="1"/>
</dbReference>
<organism evidence="3">
    <name type="scientific">Nonomuraea gerenzanensis</name>
    <dbReference type="NCBI Taxonomy" id="93944"/>
    <lineage>
        <taxon>Bacteria</taxon>
        <taxon>Bacillati</taxon>
        <taxon>Actinomycetota</taxon>
        <taxon>Actinomycetes</taxon>
        <taxon>Streptosporangiales</taxon>
        <taxon>Streptosporangiaceae</taxon>
        <taxon>Nonomuraea</taxon>
    </lineage>
</organism>
<sequence>MSDSSLDFHGPLALSGKTFIVTGGGSGIGLCTVEHLLAAGSSVVAVDVNTDAVKSVDGDVTVVCGDVSLPEVAAEAFELAMVSGRLDGVVFAAGTSSTGSMAELSLEVFGQDLARNLSVHLPLSQAVLRHRTAHRTDTQCSLVYVASKHAVAPSSGFGGYPVAKGAVLQLARLFALEGARLGIRANTINPGAVFDGSKFWEETLSAEKAQSHGISVDELPDFYARRTLLGVRVTPADVANAIMFLLSPLSRATTGAIIGVDGGLPVSFAR</sequence>
<dbReference type="GO" id="GO:0008994">
    <property type="term" value="F:rhamnulose-1-phosphate aldolase activity"/>
    <property type="evidence" value="ECO:0007669"/>
    <property type="project" value="UniProtKB-EC"/>
</dbReference>
<dbReference type="AlphaFoldDB" id="A0A1M4DVP2"/>